<dbReference type="InterPro" id="IPR011009">
    <property type="entry name" value="Kinase-like_dom_sf"/>
</dbReference>
<dbReference type="GO" id="GO:0005524">
    <property type="term" value="F:ATP binding"/>
    <property type="evidence" value="ECO:0007669"/>
    <property type="project" value="UniProtKB-UniRule"/>
</dbReference>
<dbReference type="KEGG" id="vg:80512673"/>
<dbReference type="InterPro" id="IPR006671">
    <property type="entry name" value="Cyclin_N"/>
</dbReference>
<evidence type="ECO:0000259" key="4">
    <source>
        <dbReference type="PROSITE" id="PS50011"/>
    </source>
</evidence>
<dbReference type="PANTHER" id="PTHR24055">
    <property type="entry name" value="MITOGEN-ACTIVATED PROTEIN KINASE"/>
    <property type="match status" value="1"/>
</dbReference>
<dbReference type="SMART" id="SM00385">
    <property type="entry name" value="CYCLIN"/>
    <property type="match status" value="1"/>
</dbReference>
<dbReference type="PROSITE" id="PS50011">
    <property type="entry name" value="PROTEIN_KINASE_DOM"/>
    <property type="match status" value="1"/>
</dbReference>
<accession>A0A167R4U2</accession>
<dbReference type="InterPro" id="IPR017441">
    <property type="entry name" value="Protein_kinase_ATP_BS"/>
</dbReference>
<dbReference type="EMBL" id="KU877344">
    <property type="protein sequence ID" value="ANB50311.1"/>
    <property type="molecule type" value="Genomic_DNA"/>
</dbReference>
<evidence type="ECO:0000256" key="3">
    <source>
        <dbReference type="PROSITE-ProRule" id="PRU10141"/>
    </source>
</evidence>
<sequence length="546" mass="63454">MNYFDPESTKHDSINERMRLILIDWLVEVSLDYGVSYTGLNLGIVLMDEFMARVNESIHRKKYQAIGIVCLNLASKIIDINYIGIYECDYVSANTYSELELLEFEKLILSTLNMNLYRITATSYVNIIASNNNINMSEHYLARYIVLCSLMKIDYILMDQYTLAKKAIDLAIAINTDQDISTMLSNDNQYAYLYQQLQLYNSDEWKSIPDLKETYQISSKRLDQIFASTIVTEYQRPHNHTIEPLYINISMYNPDIIQNRFFIKILGKGTFGTVEHVIINGQDVALKITKNILGDKEIDSNMLREINNLYMIDHANIIKLYGYSYCDHKLYLAMELMDTTLYQKFKSEKLSDHVKFNYIMQLLDGLKYLHEKNIMHRDLTYHNILVSNDGRLKISDLGCARWFISSNLKIKFSNNVCALSCRPIDIILGMGSYDEKIDIWSCACIIGSILRGDSLFYSDCEGDHIRTIFQTLGTPTNKYYPQALGWPNFPKFMTVYPYRGFPDIDDKYPNQAKIIYKMLSYDPIERPNINEVCKMFADSFLITNTE</sequence>
<dbReference type="GO" id="GO:0004672">
    <property type="term" value="F:protein kinase activity"/>
    <property type="evidence" value="ECO:0007669"/>
    <property type="project" value="InterPro"/>
</dbReference>
<dbReference type="GeneID" id="80512673"/>
<keyword evidence="1 3" id="KW-0547">Nucleotide-binding</keyword>
<dbReference type="Proteomes" id="UP000241365">
    <property type="component" value="Segment"/>
</dbReference>
<evidence type="ECO:0000256" key="1">
    <source>
        <dbReference type="ARBA" id="ARBA00022741"/>
    </source>
</evidence>
<keyword evidence="6" id="KW-1185">Reference proteome</keyword>
<dbReference type="Pfam" id="PF00134">
    <property type="entry name" value="Cyclin_N"/>
    <property type="match status" value="1"/>
</dbReference>
<dbReference type="InterPro" id="IPR050117">
    <property type="entry name" value="MAPK"/>
</dbReference>
<protein>
    <recommendedName>
        <fullName evidence="4">Protein kinase domain-containing protein</fullName>
    </recommendedName>
</protein>
<dbReference type="SUPFAM" id="SSF56112">
    <property type="entry name" value="Protein kinase-like (PK-like)"/>
    <property type="match status" value="1"/>
</dbReference>
<feature type="domain" description="Protein kinase" evidence="4">
    <location>
        <begin position="260"/>
        <end position="541"/>
    </location>
</feature>
<proteinExistence type="predicted"/>
<dbReference type="PROSITE" id="PS00109">
    <property type="entry name" value="PROTEIN_KINASE_TYR"/>
    <property type="match status" value="1"/>
</dbReference>
<dbReference type="SUPFAM" id="SSF47954">
    <property type="entry name" value="Cyclin-like"/>
    <property type="match status" value="1"/>
</dbReference>
<reference evidence="5 6" key="1">
    <citation type="journal article" date="2016" name="Genome Announc.">
        <title>Complete Genome Sequence of a New Megavirus Family Member Isolated from an Inland Water Lake for the First Time in India.</title>
        <authorList>
            <person name="Chatterjee A."/>
            <person name="Ali F."/>
            <person name="Bange D."/>
            <person name="Kondabagil K."/>
        </authorList>
    </citation>
    <scope>NUCLEOTIDE SEQUENCE [LARGE SCALE GENOMIC DNA]</scope>
    <source>
        <strain evidence="5">1</strain>
    </source>
</reference>
<organism evidence="5 6">
    <name type="scientific">Powai lake megavirus</name>
    <dbReference type="NCBI Taxonomy" id="1842663"/>
    <lineage>
        <taxon>Viruses</taxon>
        <taxon>Varidnaviria</taxon>
        <taxon>Bamfordvirae</taxon>
        <taxon>Nucleocytoviricota</taxon>
        <taxon>Megaviricetes</taxon>
        <taxon>Imitervirales</taxon>
        <taxon>Mimiviridae</taxon>
        <taxon>Megamimivirinae</taxon>
        <taxon>Megavirus</taxon>
        <taxon>Megavirus powaiense</taxon>
    </lineage>
</organism>
<feature type="binding site" evidence="3">
    <location>
        <position position="287"/>
    </location>
    <ligand>
        <name>ATP</name>
        <dbReference type="ChEBI" id="CHEBI:30616"/>
    </ligand>
</feature>
<evidence type="ECO:0000313" key="6">
    <source>
        <dbReference type="Proteomes" id="UP000241365"/>
    </source>
</evidence>
<dbReference type="Gene3D" id="1.10.510.10">
    <property type="entry name" value="Transferase(Phosphotransferase) domain 1"/>
    <property type="match status" value="1"/>
</dbReference>
<dbReference type="InterPro" id="IPR000719">
    <property type="entry name" value="Prot_kinase_dom"/>
</dbReference>
<evidence type="ECO:0000313" key="5">
    <source>
        <dbReference type="EMBL" id="ANB50311.1"/>
    </source>
</evidence>
<dbReference type="Gene3D" id="1.10.472.10">
    <property type="entry name" value="Cyclin-like"/>
    <property type="match status" value="1"/>
</dbReference>
<dbReference type="InterPro" id="IPR008266">
    <property type="entry name" value="Tyr_kinase_AS"/>
</dbReference>
<name>A0A167R4U2_9VIRU</name>
<dbReference type="RefSeq" id="YP_010776062.1">
    <property type="nucleotide sequence ID" value="NC_075034.1"/>
</dbReference>
<evidence type="ECO:0000256" key="2">
    <source>
        <dbReference type="ARBA" id="ARBA00022840"/>
    </source>
</evidence>
<dbReference type="InterPro" id="IPR013763">
    <property type="entry name" value="Cyclin-like_dom"/>
</dbReference>
<dbReference type="InterPro" id="IPR036915">
    <property type="entry name" value="Cyclin-like_sf"/>
</dbReference>
<dbReference type="Pfam" id="PF00069">
    <property type="entry name" value="Pkinase"/>
    <property type="match status" value="1"/>
</dbReference>
<dbReference type="PROSITE" id="PS00107">
    <property type="entry name" value="PROTEIN_KINASE_ATP"/>
    <property type="match status" value="1"/>
</dbReference>
<keyword evidence="2 3" id="KW-0067">ATP-binding</keyword>
<dbReference type="Gene3D" id="3.30.200.20">
    <property type="entry name" value="Phosphorylase Kinase, domain 1"/>
    <property type="match status" value="1"/>
</dbReference>